<dbReference type="Proteomes" id="UP000266841">
    <property type="component" value="Unassembled WGS sequence"/>
</dbReference>
<feature type="chain" id="PRO_5005686784" evidence="1">
    <location>
        <begin position="21"/>
        <end position="110"/>
    </location>
</feature>
<dbReference type="AlphaFoldDB" id="K0RGW7"/>
<protein>
    <submittedName>
        <fullName evidence="2">Uncharacterized protein</fullName>
    </submittedName>
</protein>
<gene>
    <name evidence="2" type="ORF">THAOC_33084</name>
</gene>
<evidence type="ECO:0000256" key="1">
    <source>
        <dbReference type="SAM" id="SignalP"/>
    </source>
</evidence>
<evidence type="ECO:0000313" key="3">
    <source>
        <dbReference type="Proteomes" id="UP000266841"/>
    </source>
</evidence>
<dbReference type="EMBL" id="AGNL01046219">
    <property type="protein sequence ID" value="EJK48146.1"/>
    <property type="molecule type" value="Genomic_DNA"/>
</dbReference>
<organism evidence="2 3">
    <name type="scientific">Thalassiosira oceanica</name>
    <name type="common">Marine diatom</name>
    <dbReference type="NCBI Taxonomy" id="159749"/>
    <lineage>
        <taxon>Eukaryota</taxon>
        <taxon>Sar</taxon>
        <taxon>Stramenopiles</taxon>
        <taxon>Ochrophyta</taxon>
        <taxon>Bacillariophyta</taxon>
        <taxon>Coscinodiscophyceae</taxon>
        <taxon>Thalassiosirophycidae</taxon>
        <taxon>Thalassiosirales</taxon>
        <taxon>Thalassiosiraceae</taxon>
        <taxon>Thalassiosira</taxon>
    </lineage>
</organism>
<evidence type="ECO:0000313" key="2">
    <source>
        <dbReference type="EMBL" id="EJK48146.1"/>
    </source>
</evidence>
<sequence length="110" mass="11106">MTMLLQCLAILTAVAATATAQTACQDEASCQAAAALLPDAPAFRVLATQTKGCFEKGGTVYWSTGGTEEENAKPAPGQQSRVYCEGIEEDGAADEATTTTTAATEAAGAA</sequence>
<keyword evidence="1" id="KW-0732">Signal</keyword>
<proteinExistence type="predicted"/>
<accession>K0RGW7</accession>
<keyword evidence="3" id="KW-1185">Reference proteome</keyword>
<comment type="caution">
    <text evidence="2">The sequence shown here is derived from an EMBL/GenBank/DDBJ whole genome shotgun (WGS) entry which is preliminary data.</text>
</comment>
<feature type="signal peptide" evidence="1">
    <location>
        <begin position="1"/>
        <end position="20"/>
    </location>
</feature>
<name>K0RGW7_THAOC</name>
<reference evidence="2 3" key="1">
    <citation type="journal article" date="2012" name="Genome Biol.">
        <title>Genome and low-iron response of an oceanic diatom adapted to chronic iron limitation.</title>
        <authorList>
            <person name="Lommer M."/>
            <person name="Specht M."/>
            <person name="Roy A.S."/>
            <person name="Kraemer L."/>
            <person name="Andreson R."/>
            <person name="Gutowska M.A."/>
            <person name="Wolf J."/>
            <person name="Bergner S.V."/>
            <person name="Schilhabel M.B."/>
            <person name="Klostermeier U.C."/>
            <person name="Beiko R.G."/>
            <person name="Rosenstiel P."/>
            <person name="Hippler M."/>
            <person name="Laroche J."/>
        </authorList>
    </citation>
    <scope>NUCLEOTIDE SEQUENCE [LARGE SCALE GENOMIC DNA]</scope>
    <source>
        <strain evidence="2 3">CCMP1005</strain>
    </source>
</reference>